<gene>
    <name evidence="2" type="ORF">K431DRAFT_288973</name>
</gene>
<feature type="chain" id="PRO_5040231322" evidence="1">
    <location>
        <begin position="22"/>
        <end position="128"/>
    </location>
</feature>
<dbReference type="Proteomes" id="UP000799441">
    <property type="component" value="Unassembled WGS sequence"/>
</dbReference>
<feature type="signal peptide" evidence="1">
    <location>
        <begin position="1"/>
        <end position="21"/>
    </location>
</feature>
<dbReference type="AlphaFoldDB" id="A0A9P4UIK7"/>
<evidence type="ECO:0000313" key="2">
    <source>
        <dbReference type="EMBL" id="KAF2716967.1"/>
    </source>
</evidence>
<evidence type="ECO:0000313" key="3">
    <source>
        <dbReference type="Proteomes" id="UP000799441"/>
    </source>
</evidence>
<comment type="caution">
    <text evidence="2">The sequence shown here is derived from an EMBL/GenBank/DDBJ whole genome shotgun (WGS) entry which is preliminary data.</text>
</comment>
<protein>
    <submittedName>
        <fullName evidence="2">Uncharacterized protein</fullName>
    </submittedName>
</protein>
<organism evidence="2 3">
    <name type="scientific">Polychaeton citri CBS 116435</name>
    <dbReference type="NCBI Taxonomy" id="1314669"/>
    <lineage>
        <taxon>Eukaryota</taxon>
        <taxon>Fungi</taxon>
        <taxon>Dikarya</taxon>
        <taxon>Ascomycota</taxon>
        <taxon>Pezizomycotina</taxon>
        <taxon>Dothideomycetes</taxon>
        <taxon>Dothideomycetidae</taxon>
        <taxon>Capnodiales</taxon>
        <taxon>Capnodiaceae</taxon>
        <taxon>Polychaeton</taxon>
    </lineage>
</organism>
<keyword evidence="1" id="KW-0732">Signal</keyword>
<evidence type="ECO:0000256" key="1">
    <source>
        <dbReference type="SAM" id="SignalP"/>
    </source>
</evidence>
<name>A0A9P4UIK7_9PEZI</name>
<keyword evidence="3" id="KW-1185">Reference proteome</keyword>
<proteinExistence type="predicted"/>
<accession>A0A9P4UIK7</accession>
<sequence>MGYRRAAFLVTAGWYLVAGIGHQLSGPAILSDIAVLEPASLADPTFFATTKGNYYTGTMWMILSAWLHWTWARRAPNSYGSVEIRVATALQATTFYALAYWYSQYGKPSTWPFVTVTATLDSICCFYG</sequence>
<dbReference type="EMBL" id="MU003856">
    <property type="protein sequence ID" value="KAF2716967.1"/>
    <property type="molecule type" value="Genomic_DNA"/>
</dbReference>
<reference evidence="2" key="1">
    <citation type="journal article" date="2020" name="Stud. Mycol.">
        <title>101 Dothideomycetes genomes: a test case for predicting lifestyles and emergence of pathogens.</title>
        <authorList>
            <person name="Haridas S."/>
            <person name="Albert R."/>
            <person name="Binder M."/>
            <person name="Bloem J."/>
            <person name="Labutti K."/>
            <person name="Salamov A."/>
            <person name="Andreopoulos B."/>
            <person name="Baker S."/>
            <person name="Barry K."/>
            <person name="Bills G."/>
            <person name="Bluhm B."/>
            <person name="Cannon C."/>
            <person name="Castanera R."/>
            <person name="Culley D."/>
            <person name="Daum C."/>
            <person name="Ezra D."/>
            <person name="Gonzalez J."/>
            <person name="Henrissat B."/>
            <person name="Kuo A."/>
            <person name="Liang C."/>
            <person name="Lipzen A."/>
            <person name="Lutzoni F."/>
            <person name="Magnuson J."/>
            <person name="Mondo S."/>
            <person name="Nolan M."/>
            <person name="Ohm R."/>
            <person name="Pangilinan J."/>
            <person name="Park H.-J."/>
            <person name="Ramirez L."/>
            <person name="Alfaro M."/>
            <person name="Sun H."/>
            <person name="Tritt A."/>
            <person name="Yoshinaga Y."/>
            <person name="Zwiers L.-H."/>
            <person name="Turgeon B."/>
            <person name="Goodwin S."/>
            <person name="Spatafora J."/>
            <person name="Crous P."/>
            <person name="Grigoriev I."/>
        </authorList>
    </citation>
    <scope>NUCLEOTIDE SEQUENCE</scope>
    <source>
        <strain evidence="2">CBS 116435</strain>
    </source>
</reference>